<protein>
    <submittedName>
        <fullName evidence="1">Uncharacterized protein</fullName>
    </submittedName>
</protein>
<proteinExistence type="predicted"/>
<sequence>MVRELCFFWHASDDMSHNLGDAIHEGLTRCQRKKVRIYIVLIAGVLVRGEFGPTYGTIISRRIINQFGTPFQCVVSFLPLPTSSFLSADPRHRPSPGNDIQIAARTSDGTWESSDTPFNPSVNQKRTTRVCGCGCVRCSATSVETIAQASQRRTNAPMTIPSPCSHYQFFLPLYLDKVCSLDEVHIIGLVLRLLLYA</sequence>
<reference evidence="1 2" key="1">
    <citation type="submission" date="2014-04" db="EMBL/GenBank/DDBJ databases">
        <title>Evolutionary Origins and Diversification of the Mycorrhizal Mutualists.</title>
        <authorList>
            <consortium name="DOE Joint Genome Institute"/>
            <consortium name="Mycorrhizal Genomics Consortium"/>
            <person name="Kohler A."/>
            <person name="Kuo A."/>
            <person name="Nagy L.G."/>
            <person name="Floudas D."/>
            <person name="Copeland A."/>
            <person name="Barry K.W."/>
            <person name="Cichocki N."/>
            <person name="Veneault-Fourrey C."/>
            <person name="LaButti K."/>
            <person name="Lindquist E.A."/>
            <person name="Lipzen A."/>
            <person name="Lundell T."/>
            <person name="Morin E."/>
            <person name="Murat C."/>
            <person name="Riley R."/>
            <person name="Ohm R."/>
            <person name="Sun H."/>
            <person name="Tunlid A."/>
            <person name="Henrissat B."/>
            <person name="Grigoriev I.V."/>
            <person name="Hibbett D.S."/>
            <person name="Martin F."/>
        </authorList>
    </citation>
    <scope>NUCLEOTIDE SEQUENCE [LARGE SCALE GENOMIC DNA]</scope>
    <source>
        <strain evidence="1 2">Koide BX008</strain>
    </source>
</reference>
<dbReference type="InParanoid" id="A0A0C2S1M8"/>
<organism evidence="1 2">
    <name type="scientific">Amanita muscaria (strain Koide BX008)</name>
    <dbReference type="NCBI Taxonomy" id="946122"/>
    <lineage>
        <taxon>Eukaryota</taxon>
        <taxon>Fungi</taxon>
        <taxon>Dikarya</taxon>
        <taxon>Basidiomycota</taxon>
        <taxon>Agaricomycotina</taxon>
        <taxon>Agaricomycetes</taxon>
        <taxon>Agaricomycetidae</taxon>
        <taxon>Agaricales</taxon>
        <taxon>Pluteineae</taxon>
        <taxon>Amanitaceae</taxon>
        <taxon>Amanita</taxon>
    </lineage>
</organism>
<keyword evidence="2" id="KW-1185">Reference proteome</keyword>
<evidence type="ECO:0000313" key="1">
    <source>
        <dbReference type="EMBL" id="KIL56530.1"/>
    </source>
</evidence>
<dbReference type="AlphaFoldDB" id="A0A0C2S1M8"/>
<dbReference type="Proteomes" id="UP000054549">
    <property type="component" value="Unassembled WGS sequence"/>
</dbReference>
<dbReference type="EMBL" id="KN818416">
    <property type="protein sequence ID" value="KIL56530.1"/>
    <property type="molecule type" value="Genomic_DNA"/>
</dbReference>
<gene>
    <name evidence="1" type="ORF">M378DRAFT_465917</name>
</gene>
<name>A0A0C2S1M8_AMAMK</name>
<dbReference type="HOGENOM" id="CLU_1383821_0_0_1"/>
<evidence type="ECO:0000313" key="2">
    <source>
        <dbReference type="Proteomes" id="UP000054549"/>
    </source>
</evidence>
<accession>A0A0C2S1M8</accession>